<comment type="caution">
    <text evidence="1">The sequence shown here is derived from an EMBL/GenBank/DDBJ whole genome shotgun (WGS) entry which is preliminary data.</text>
</comment>
<reference evidence="2" key="1">
    <citation type="journal article" date="2019" name="Int. J. Syst. Evol. Microbiol.">
        <title>The Global Catalogue of Microorganisms (GCM) 10K type strain sequencing project: providing services to taxonomists for standard genome sequencing and annotation.</title>
        <authorList>
            <consortium name="The Broad Institute Genomics Platform"/>
            <consortium name="The Broad Institute Genome Sequencing Center for Infectious Disease"/>
            <person name="Wu L."/>
            <person name="Ma J."/>
        </authorList>
    </citation>
    <scope>NUCLEOTIDE SEQUENCE [LARGE SCALE GENOMIC DNA]</scope>
    <source>
        <strain evidence="2">KCTC 52925</strain>
    </source>
</reference>
<accession>A0ABW5X476</accession>
<proteinExistence type="predicted"/>
<organism evidence="1 2">
    <name type="scientific">Christiangramia antarctica</name>
    <dbReference type="NCBI Taxonomy" id="2058158"/>
    <lineage>
        <taxon>Bacteria</taxon>
        <taxon>Pseudomonadati</taxon>
        <taxon>Bacteroidota</taxon>
        <taxon>Flavobacteriia</taxon>
        <taxon>Flavobacteriales</taxon>
        <taxon>Flavobacteriaceae</taxon>
        <taxon>Christiangramia</taxon>
    </lineage>
</organism>
<gene>
    <name evidence="1" type="ORF">ACFSYS_07970</name>
</gene>
<evidence type="ECO:0000313" key="1">
    <source>
        <dbReference type="EMBL" id="MFD2833224.1"/>
    </source>
</evidence>
<dbReference type="EMBL" id="JBHUOJ010000016">
    <property type="protein sequence ID" value="MFD2833224.1"/>
    <property type="molecule type" value="Genomic_DNA"/>
</dbReference>
<sequence length="348" mass="39425">MKKISKSAFLLLAIIMLIALAVIKERKTSDMADKLGDIKNTELIVHENSQFPSFIEFNTQGLNYEVELTDIFLGNFEAVPFKREEMLFGTLFNMYVTTYAKYCPGSLPKDKIELTKQECETYQITKNGYGMEISRTCINYRTVGTDLFTTPEMFAAMQVLSNFQLGNTLSLMSPDGGFGAIAKTTGEMKAVYTDMTNLLRMNACDSPGLKRFQENLRRYALNEQPKRLEALIAERKSNKVEISENQNAQQLLEDLVYQNSLQWNFNRFQKGSVHDINILSTDALGRPSKIKGTYTFSGFGGKKRGTVTLTFNAKGMPDCLYFFDFPTTCRPANRKIANEYAKNSYANN</sequence>
<dbReference type="RefSeq" id="WP_251740990.1">
    <property type="nucleotide sequence ID" value="NZ_JBHUOJ010000016.1"/>
</dbReference>
<protein>
    <submittedName>
        <fullName evidence="1">Uncharacterized protein</fullName>
    </submittedName>
</protein>
<keyword evidence="2" id="KW-1185">Reference proteome</keyword>
<dbReference type="Proteomes" id="UP001597438">
    <property type="component" value="Unassembled WGS sequence"/>
</dbReference>
<name>A0ABW5X476_9FLAO</name>
<evidence type="ECO:0000313" key="2">
    <source>
        <dbReference type="Proteomes" id="UP001597438"/>
    </source>
</evidence>